<dbReference type="PANTHER" id="PTHR43072:SF23">
    <property type="entry name" value="UPF0039 PROTEIN C11D3.02C"/>
    <property type="match status" value="1"/>
</dbReference>
<keyword evidence="2" id="KW-0012">Acyltransferase</keyword>
<dbReference type="PROSITE" id="PS51186">
    <property type="entry name" value="GNAT"/>
    <property type="match status" value="1"/>
</dbReference>
<evidence type="ECO:0000313" key="5">
    <source>
        <dbReference type="Proteomes" id="UP001224412"/>
    </source>
</evidence>
<dbReference type="GeneID" id="42781274"/>
<evidence type="ECO:0000259" key="3">
    <source>
        <dbReference type="PROSITE" id="PS51186"/>
    </source>
</evidence>
<evidence type="ECO:0000256" key="1">
    <source>
        <dbReference type="ARBA" id="ARBA00022679"/>
    </source>
</evidence>
<dbReference type="InterPro" id="IPR000182">
    <property type="entry name" value="GNAT_dom"/>
</dbReference>
<dbReference type="InterPro" id="IPR016181">
    <property type="entry name" value="Acyl_CoA_acyltransferase"/>
</dbReference>
<evidence type="ECO:0000313" key="4">
    <source>
        <dbReference type="EMBL" id="MDK4306318.1"/>
    </source>
</evidence>
<proteinExistence type="predicted"/>
<sequence>MSDDFNLRPIRPDDYPQVREIYELGLETGHATYETEAPTWEQFTRLKVMETVFVAVEEGNDSKILGWVSGAPASHRPAFHGVLEDSIYLHPDAQGRGVSGALLDKLIEVAEELHKWAIHAWIFPENEGSAKLHESRGYEKVGTFSHMAKMTYGERAGEWRDTDVWEKLLKKPDEK</sequence>
<dbReference type="Proteomes" id="UP001224412">
    <property type="component" value="Unassembled WGS sequence"/>
</dbReference>
<dbReference type="Pfam" id="PF00583">
    <property type="entry name" value="Acetyltransf_1"/>
    <property type="match status" value="1"/>
</dbReference>
<comment type="caution">
    <text evidence="4">The sequence shown here is derived from an EMBL/GenBank/DDBJ whole genome shotgun (WGS) entry which is preliminary data.</text>
</comment>
<gene>
    <name evidence="4" type="ORF">QPX42_01930</name>
</gene>
<evidence type="ECO:0000256" key="2">
    <source>
        <dbReference type="ARBA" id="ARBA00023315"/>
    </source>
</evidence>
<dbReference type="Gene3D" id="3.40.630.30">
    <property type="match status" value="1"/>
</dbReference>
<name>A0AAP4BNM5_9CORY</name>
<dbReference type="AlphaFoldDB" id="A0AAP4BNM5"/>
<protein>
    <submittedName>
        <fullName evidence="4">N-acetyltransferase family protein</fullName>
    </submittedName>
</protein>
<accession>A0AAP4BNM5</accession>
<dbReference type="SUPFAM" id="SSF55729">
    <property type="entry name" value="Acyl-CoA N-acyltransferases (Nat)"/>
    <property type="match status" value="1"/>
</dbReference>
<dbReference type="PANTHER" id="PTHR43072">
    <property type="entry name" value="N-ACETYLTRANSFERASE"/>
    <property type="match status" value="1"/>
</dbReference>
<dbReference type="EMBL" id="JASNVH010000002">
    <property type="protein sequence ID" value="MDK4306318.1"/>
    <property type="molecule type" value="Genomic_DNA"/>
</dbReference>
<dbReference type="GO" id="GO:0016747">
    <property type="term" value="F:acyltransferase activity, transferring groups other than amino-acyl groups"/>
    <property type="evidence" value="ECO:0007669"/>
    <property type="project" value="InterPro"/>
</dbReference>
<organism evidence="4 5">
    <name type="scientific">Corynebacterium pseudodiphtheriticum</name>
    <dbReference type="NCBI Taxonomy" id="37637"/>
    <lineage>
        <taxon>Bacteria</taxon>
        <taxon>Bacillati</taxon>
        <taxon>Actinomycetota</taxon>
        <taxon>Actinomycetes</taxon>
        <taxon>Mycobacteriales</taxon>
        <taxon>Corynebacteriaceae</taxon>
        <taxon>Corynebacterium</taxon>
    </lineage>
</organism>
<dbReference type="RefSeq" id="WP_021353001.1">
    <property type="nucleotide sequence ID" value="NZ_CP051667.1"/>
</dbReference>
<dbReference type="CDD" id="cd04301">
    <property type="entry name" value="NAT_SF"/>
    <property type="match status" value="1"/>
</dbReference>
<reference evidence="4" key="1">
    <citation type="submission" date="2023-05" db="EMBL/GenBank/DDBJ databases">
        <title>Metabolic capabilities are highly conserved among human nasal-associated Corynebacterium species in pangenomic analyses.</title>
        <authorList>
            <person name="Tran T.H."/>
            <person name="Roberts A.Q."/>
            <person name="Escapa I.F."/>
            <person name="Gao W."/>
            <person name="Conlan S."/>
            <person name="Kong H."/>
            <person name="Segre J.A."/>
            <person name="Kelly M.S."/>
            <person name="Lemon K.P."/>
        </authorList>
    </citation>
    <scope>NUCLEOTIDE SEQUENCE</scope>
    <source>
        <strain evidence="4">KPL2773</strain>
    </source>
</reference>
<keyword evidence="1" id="KW-0808">Transferase</keyword>
<feature type="domain" description="N-acetyltransferase" evidence="3">
    <location>
        <begin position="5"/>
        <end position="171"/>
    </location>
</feature>